<accession>A0ABP8WT45</accession>
<dbReference type="Proteomes" id="UP001500325">
    <property type="component" value="Unassembled WGS sequence"/>
</dbReference>
<proteinExistence type="predicted"/>
<protein>
    <submittedName>
        <fullName evidence="2">Acyltransferase</fullName>
    </submittedName>
</protein>
<dbReference type="EMBL" id="BAABIC010000011">
    <property type="protein sequence ID" value="GAA4694606.1"/>
    <property type="molecule type" value="Genomic_DNA"/>
</dbReference>
<feature type="transmembrane region" description="Helical" evidence="1">
    <location>
        <begin position="108"/>
        <end position="129"/>
    </location>
</feature>
<keyword evidence="3" id="KW-1185">Reference proteome</keyword>
<feature type="transmembrane region" description="Helical" evidence="1">
    <location>
        <begin position="406"/>
        <end position="425"/>
    </location>
</feature>
<feature type="transmembrane region" description="Helical" evidence="1">
    <location>
        <begin position="264"/>
        <end position="284"/>
    </location>
</feature>
<feature type="transmembrane region" description="Helical" evidence="1">
    <location>
        <begin position="305"/>
        <end position="326"/>
    </location>
</feature>
<dbReference type="RefSeq" id="WP_345381663.1">
    <property type="nucleotide sequence ID" value="NZ_BAABIC010000011.1"/>
</dbReference>
<evidence type="ECO:0000256" key="1">
    <source>
        <dbReference type="SAM" id="Phobius"/>
    </source>
</evidence>
<sequence>MAVIEGRRGAETAHGDAGRDVLLDLVRSGAIALVVLQHWLMPVVSRDGAELRAGNALATPGAWAWTWIGQVMPLVFFAAGAAGALSLHRRPEPRAWVAARVQRLVLPVFALLAVWVPLPALLVAAGLPAQPVDLAAGVVPQLLWFLVVQLVLVALTPVMVAAHARYGLAVLVPPVVGAASVDGLRFAGVPVVGFVNAVLVWVAVHQLGIAYAEGRFARMTGARAALVGAAGLAATAALVVAGPYPASMVGMPGAPVSNMSPPTLCLVTLAVFQLGTLLALRPLLVRAAAAPRAARALALLAPRTMTVFLWHMSALVVGLGVLTLGLGWSTPEPWSAGWLLGAPLWVAGLLVVLCGLVRVAGGLETRSARPPVAPSAVALWPGLLLCAGGLLGLAARGFEAGVLEPAAWSAALVAGYLLVTAGVRVRPGAGRGSRRPARA</sequence>
<feature type="transmembrane region" description="Helical" evidence="1">
    <location>
        <begin position="62"/>
        <end position="87"/>
    </location>
</feature>
<dbReference type="GO" id="GO:0016746">
    <property type="term" value="F:acyltransferase activity"/>
    <property type="evidence" value="ECO:0007669"/>
    <property type="project" value="UniProtKB-KW"/>
</dbReference>
<feature type="transmembrane region" description="Helical" evidence="1">
    <location>
        <begin position="224"/>
        <end position="244"/>
    </location>
</feature>
<comment type="caution">
    <text evidence="2">The sequence shown here is derived from an EMBL/GenBank/DDBJ whole genome shotgun (WGS) entry which is preliminary data.</text>
</comment>
<keyword evidence="1" id="KW-0472">Membrane</keyword>
<name>A0ABP8WT45_9PSEU</name>
<feature type="transmembrane region" description="Helical" evidence="1">
    <location>
        <begin position="193"/>
        <end position="212"/>
    </location>
</feature>
<evidence type="ECO:0000313" key="2">
    <source>
        <dbReference type="EMBL" id="GAA4694606.1"/>
    </source>
</evidence>
<gene>
    <name evidence="2" type="ORF">GCM10023215_35320</name>
</gene>
<keyword evidence="1" id="KW-0812">Transmembrane</keyword>
<feature type="transmembrane region" description="Helical" evidence="1">
    <location>
        <begin position="168"/>
        <end position="187"/>
    </location>
</feature>
<evidence type="ECO:0000313" key="3">
    <source>
        <dbReference type="Proteomes" id="UP001500325"/>
    </source>
</evidence>
<keyword evidence="2" id="KW-0808">Transferase</keyword>
<feature type="transmembrane region" description="Helical" evidence="1">
    <location>
        <begin position="372"/>
        <end position="394"/>
    </location>
</feature>
<feature type="transmembrane region" description="Helical" evidence="1">
    <location>
        <begin position="21"/>
        <end position="42"/>
    </location>
</feature>
<organism evidence="2 3">
    <name type="scientific">Pseudonocardia yuanmonensis</name>
    <dbReference type="NCBI Taxonomy" id="1095914"/>
    <lineage>
        <taxon>Bacteria</taxon>
        <taxon>Bacillati</taxon>
        <taxon>Actinomycetota</taxon>
        <taxon>Actinomycetes</taxon>
        <taxon>Pseudonocardiales</taxon>
        <taxon>Pseudonocardiaceae</taxon>
        <taxon>Pseudonocardia</taxon>
    </lineage>
</organism>
<feature type="transmembrane region" description="Helical" evidence="1">
    <location>
        <begin position="141"/>
        <end position="161"/>
    </location>
</feature>
<keyword evidence="2" id="KW-0012">Acyltransferase</keyword>
<feature type="transmembrane region" description="Helical" evidence="1">
    <location>
        <begin position="338"/>
        <end position="360"/>
    </location>
</feature>
<keyword evidence="1" id="KW-1133">Transmembrane helix</keyword>
<reference evidence="3" key="1">
    <citation type="journal article" date="2019" name="Int. J. Syst. Evol. Microbiol.">
        <title>The Global Catalogue of Microorganisms (GCM) 10K type strain sequencing project: providing services to taxonomists for standard genome sequencing and annotation.</title>
        <authorList>
            <consortium name="The Broad Institute Genomics Platform"/>
            <consortium name="The Broad Institute Genome Sequencing Center for Infectious Disease"/>
            <person name="Wu L."/>
            <person name="Ma J."/>
        </authorList>
    </citation>
    <scope>NUCLEOTIDE SEQUENCE [LARGE SCALE GENOMIC DNA]</scope>
    <source>
        <strain evidence="3">JCM 18055</strain>
    </source>
</reference>